<dbReference type="STRING" id="29170.A0A368H4C9"/>
<sequence length="201" mass="21507">MMSQEEFGNQIFEAILEVESETELPAPPSHSSSLRSDVASKDNSQTAVVSIKGMTCHACVNNIQDTVRARPGIHSCTVSLEKAEGVVGFNPSLWTAAKVAEAIDDMGFEATVKNAEVGKDSLQPSTARRKAVISIKGMVCHACVNNIQDTVSQRPGVHSVVVSLEKEEGVFIFDPSVLSDDQVVDAVDDMGFEAKLIKSEG</sequence>
<reference evidence="5 6" key="1">
    <citation type="submission" date="2014-10" db="EMBL/GenBank/DDBJ databases">
        <title>Draft genome of the hookworm Ancylostoma caninum.</title>
        <authorList>
            <person name="Mitreva M."/>
        </authorList>
    </citation>
    <scope>NUCLEOTIDE SEQUENCE [LARGE SCALE GENOMIC DNA]</scope>
    <source>
        <strain evidence="5 6">Baltimore</strain>
    </source>
</reference>
<evidence type="ECO:0000256" key="1">
    <source>
        <dbReference type="ARBA" id="ARBA00022723"/>
    </source>
</evidence>
<dbReference type="PANTHER" id="PTHR46594:SF4">
    <property type="entry name" value="P-TYPE CATION-TRANSPORTING ATPASE"/>
    <property type="match status" value="1"/>
</dbReference>
<dbReference type="PRINTS" id="PR00942">
    <property type="entry name" value="CUATPASEI"/>
</dbReference>
<keyword evidence="1" id="KW-0479">Metal-binding</keyword>
<keyword evidence="2" id="KW-0187">Copper transport</keyword>
<keyword evidence="6" id="KW-1185">Reference proteome</keyword>
<keyword evidence="2" id="KW-0406">Ion transport</keyword>
<evidence type="ECO:0000313" key="6">
    <source>
        <dbReference type="Proteomes" id="UP000252519"/>
    </source>
</evidence>
<dbReference type="InterPro" id="IPR006122">
    <property type="entry name" value="HMA_Cu_ion-bd"/>
</dbReference>
<dbReference type="PANTHER" id="PTHR46594">
    <property type="entry name" value="P-TYPE CATION-TRANSPORTING ATPASE"/>
    <property type="match status" value="1"/>
</dbReference>
<dbReference type="Pfam" id="PF00403">
    <property type="entry name" value="HMA"/>
    <property type="match status" value="2"/>
</dbReference>
<dbReference type="PROSITE" id="PS50846">
    <property type="entry name" value="HMA_2"/>
    <property type="match status" value="2"/>
</dbReference>
<dbReference type="FunFam" id="3.30.70.100:FF:000001">
    <property type="entry name" value="ATPase copper transporting beta"/>
    <property type="match status" value="2"/>
</dbReference>
<dbReference type="OrthoDB" id="432719at2759"/>
<dbReference type="PROSITE" id="PS01047">
    <property type="entry name" value="HMA_1"/>
    <property type="match status" value="2"/>
</dbReference>
<evidence type="ECO:0000256" key="2">
    <source>
        <dbReference type="ARBA" id="ARBA00022796"/>
    </source>
</evidence>
<dbReference type="NCBIfam" id="TIGR00003">
    <property type="entry name" value="copper ion binding protein"/>
    <property type="match status" value="2"/>
</dbReference>
<keyword evidence="2" id="KW-0813">Transport</keyword>
<name>A0A368H4C9_ANCCA</name>
<evidence type="ECO:0000256" key="3">
    <source>
        <dbReference type="ARBA" id="ARBA00023008"/>
    </source>
</evidence>
<dbReference type="Proteomes" id="UP000252519">
    <property type="component" value="Unassembled WGS sequence"/>
</dbReference>
<feature type="domain" description="HMA" evidence="4">
    <location>
        <begin position="45"/>
        <end position="111"/>
    </location>
</feature>
<dbReference type="InterPro" id="IPR036163">
    <property type="entry name" value="HMA_dom_sf"/>
</dbReference>
<organism evidence="5 6">
    <name type="scientific">Ancylostoma caninum</name>
    <name type="common">Dog hookworm</name>
    <dbReference type="NCBI Taxonomy" id="29170"/>
    <lineage>
        <taxon>Eukaryota</taxon>
        <taxon>Metazoa</taxon>
        <taxon>Ecdysozoa</taxon>
        <taxon>Nematoda</taxon>
        <taxon>Chromadorea</taxon>
        <taxon>Rhabditida</taxon>
        <taxon>Rhabditina</taxon>
        <taxon>Rhabditomorpha</taxon>
        <taxon>Strongyloidea</taxon>
        <taxon>Ancylostomatidae</taxon>
        <taxon>Ancylostomatinae</taxon>
        <taxon>Ancylostoma</taxon>
    </lineage>
</organism>
<protein>
    <submittedName>
        <fullName evidence="5">Heavy metal-associated domain protein</fullName>
    </submittedName>
</protein>
<dbReference type="InterPro" id="IPR006121">
    <property type="entry name" value="HMA_dom"/>
</dbReference>
<feature type="domain" description="HMA" evidence="4">
    <location>
        <begin position="129"/>
        <end position="195"/>
    </location>
</feature>
<dbReference type="GO" id="GO:0005507">
    <property type="term" value="F:copper ion binding"/>
    <property type="evidence" value="ECO:0007669"/>
    <property type="project" value="InterPro"/>
</dbReference>
<accession>A0A368H4C9</accession>
<evidence type="ECO:0000313" key="5">
    <source>
        <dbReference type="EMBL" id="RCN51472.1"/>
    </source>
</evidence>
<proteinExistence type="predicted"/>
<evidence type="ECO:0000259" key="4">
    <source>
        <dbReference type="PROSITE" id="PS50846"/>
    </source>
</evidence>
<dbReference type="GO" id="GO:0006825">
    <property type="term" value="P:copper ion transport"/>
    <property type="evidence" value="ECO:0007669"/>
    <property type="project" value="UniProtKB-KW"/>
</dbReference>
<dbReference type="InterPro" id="IPR017969">
    <property type="entry name" value="Heavy-metal-associated_CS"/>
</dbReference>
<comment type="caution">
    <text evidence="5">The sequence shown here is derived from an EMBL/GenBank/DDBJ whole genome shotgun (WGS) entry which is preliminary data.</text>
</comment>
<dbReference type="Gene3D" id="3.30.70.100">
    <property type="match status" value="2"/>
</dbReference>
<gene>
    <name evidence="5" type="ORF">ANCCAN_02423</name>
</gene>
<dbReference type="EMBL" id="JOJR01000013">
    <property type="protein sequence ID" value="RCN51472.1"/>
    <property type="molecule type" value="Genomic_DNA"/>
</dbReference>
<dbReference type="SUPFAM" id="SSF55008">
    <property type="entry name" value="HMA, heavy metal-associated domain"/>
    <property type="match status" value="2"/>
</dbReference>
<dbReference type="AlphaFoldDB" id="A0A368H4C9"/>
<keyword evidence="3" id="KW-0186">Copper</keyword>
<dbReference type="CDD" id="cd00371">
    <property type="entry name" value="HMA"/>
    <property type="match status" value="2"/>
</dbReference>